<protein>
    <recommendedName>
        <fullName evidence="7">Protein MgtC</fullName>
    </recommendedName>
</protein>
<keyword evidence="10" id="KW-1185">Reference proteome</keyword>
<keyword evidence="6 7" id="KW-0472">Membrane</keyword>
<comment type="similarity">
    <text evidence="2 7">Belongs to the MgtC/SapB family.</text>
</comment>
<gene>
    <name evidence="9" type="ORF">JMJ54_07985</name>
</gene>
<name>A0ABS2BJI8_9NEIS</name>
<keyword evidence="7" id="KW-0997">Cell inner membrane</keyword>
<proteinExistence type="inferred from homology"/>
<sequence length="167" mass="18150">MNWTLETELFVRLCTAVLIGGLIGINRYLHRKPAGVRTHALVSLGSALAVLLVFRLPGADAQAYSRVAQGLITGIGFLGAGVILHHPQKYRVQGLTTAASIWVTAILGMACGAGMGGLALGVMLLALVVINFGGSLERLAERRLRRWREDDADLDHERRQQDRRDKA</sequence>
<feature type="transmembrane region" description="Helical" evidence="7">
    <location>
        <begin position="66"/>
        <end position="85"/>
    </location>
</feature>
<evidence type="ECO:0000256" key="7">
    <source>
        <dbReference type="RuleBase" id="RU365041"/>
    </source>
</evidence>
<keyword evidence="4 7" id="KW-0812">Transmembrane</keyword>
<dbReference type="EMBL" id="JAESND010000003">
    <property type="protein sequence ID" value="MBM3115766.1"/>
    <property type="molecule type" value="Genomic_DNA"/>
</dbReference>
<keyword evidence="5 7" id="KW-1133">Transmembrane helix</keyword>
<dbReference type="InterPro" id="IPR003416">
    <property type="entry name" value="MgtC/SapB/SrpB/YhiD_fam"/>
</dbReference>
<reference evidence="9 10" key="1">
    <citation type="submission" date="2021-01" db="EMBL/GenBank/DDBJ databases">
        <title>Draft Genome Sequence and Polyhydroxyalkanoate Biosynthetic Potential of Jeongeupia naejangsanensis Type Strain DSM 24253.</title>
        <authorList>
            <person name="Turrini P."/>
            <person name="Artuso I."/>
            <person name="Lugli G.A."/>
            <person name="Frangipani E."/>
            <person name="Ventura M."/>
            <person name="Visca P."/>
        </authorList>
    </citation>
    <scope>NUCLEOTIDE SEQUENCE [LARGE SCALE GENOMIC DNA]</scope>
    <source>
        <strain evidence="9 10">DSM 24253</strain>
    </source>
</reference>
<evidence type="ECO:0000256" key="1">
    <source>
        <dbReference type="ARBA" id="ARBA00004651"/>
    </source>
</evidence>
<dbReference type="Proteomes" id="UP000809431">
    <property type="component" value="Unassembled WGS sequence"/>
</dbReference>
<evidence type="ECO:0000256" key="3">
    <source>
        <dbReference type="ARBA" id="ARBA00022475"/>
    </source>
</evidence>
<evidence type="ECO:0000256" key="6">
    <source>
        <dbReference type="ARBA" id="ARBA00023136"/>
    </source>
</evidence>
<evidence type="ECO:0000313" key="10">
    <source>
        <dbReference type="Proteomes" id="UP000809431"/>
    </source>
</evidence>
<feature type="transmembrane region" description="Helical" evidence="7">
    <location>
        <begin position="9"/>
        <end position="29"/>
    </location>
</feature>
<accession>A0ABS2BJI8</accession>
<organism evidence="9 10">
    <name type="scientific">Jeongeupia naejangsanensis</name>
    <dbReference type="NCBI Taxonomy" id="613195"/>
    <lineage>
        <taxon>Bacteria</taxon>
        <taxon>Pseudomonadati</taxon>
        <taxon>Pseudomonadota</taxon>
        <taxon>Betaproteobacteria</taxon>
        <taxon>Neisseriales</taxon>
        <taxon>Chitinibacteraceae</taxon>
        <taxon>Jeongeupia</taxon>
    </lineage>
</organism>
<feature type="transmembrane region" description="Helical" evidence="7">
    <location>
        <begin position="35"/>
        <end position="54"/>
    </location>
</feature>
<comment type="subcellular location">
    <subcellularLocation>
        <location evidence="7">Cell inner membrane</location>
        <topology evidence="7">Multi-pass membrane protein</topology>
    </subcellularLocation>
    <subcellularLocation>
        <location evidence="1">Cell membrane</location>
        <topology evidence="1">Multi-pass membrane protein</topology>
    </subcellularLocation>
</comment>
<dbReference type="InterPro" id="IPR049177">
    <property type="entry name" value="MgtC_SapB_SrpB_YhiD_N"/>
</dbReference>
<dbReference type="PANTHER" id="PTHR33778">
    <property type="entry name" value="PROTEIN MGTC"/>
    <property type="match status" value="1"/>
</dbReference>
<feature type="domain" description="MgtC/SapB/SrpB/YhiD N-terminal" evidence="8">
    <location>
        <begin position="13"/>
        <end position="138"/>
    </location>
</feature>
<dbReference type="PRINTS" id="PR01837">
    <property type="entry name" value="MGTCSAPBPROT"/>
</dbReference>
<dbReference type="PANTHER" id="PTHR33778:SF1">
    <property type="entry name" value="MAGNESIUM TRANSPORTER YHID-RELATED"/>
    <property type="match status" value="1"/>
</dbReference>
<dbReference type="Pfam" id="PF02308">
    <property type="entry name" value="MgtC"/>
    <property type="match status" value="1"/>
</dbReference>
<keyword evidence="3" id="KW-1003">Cell membrane</keyword>
<evidence type="ECO:0000256" key="5">
    <source>
        <dbReference type="ARBA" id="ARBA00022989"/>
    </source>
</evidence>
<evidence type="ECO:0000256" key="4">
    <source>
        <dbReference type="ARBA" id="ARBA00022692"/>
    </source>
</evidence>
<evidence type="ECO:0000313" key="9">
    <source>
        <dbReference type="EMBL" id="MBM3115766.1"/>
    </source>
</evidence>
<evidence type="ECO:0000259" key="8">
    <source>
        <dbReference type="Pfam" id="PF02308"/>
    </source>
</evidence>
<feature type="transmembrane region" description="Helical" evidence="7">
    <location>
        <begin position="105"/>
        <end position="136"/>
    </location>
</feature>
<evidence type="ECO:0000256" key="2">
    <source>
        <dbReference type="ARBA" id="ARBA00009298"/>
    </source>
</evidence>
<comment type="caution">
    <text evidence="9">The sequence shown here is derived from an EMBL/GenBank/DDBJ whole genome shotgun (WGS) entry which is preliminary data.</text>
</comment>
<dbReference type="RefSeq" id="WP_203537623.1">
    <property type="nucleotide sequence ID" value="NZ_JAESND010000003.1"/>
</dbReference>